<name>A0A367LAE1_9HYPO</name>
<evidence type="ECO:0000313" key="3">
    <source>
        <dbReference type="Proteomes" id="UP000253664"/>
    </source>
</evidence>
<organism evidence="2 3">
    <name type="scientific">Ophiocordyceps polyrhachis-furcata BCC 54312</name>
    <dbReference type="NCBI Taxonomy" id="1330021"/>
    <lineage>
        <taxon>Eukaryota</taxon>
        <taxon>Fungi</taxon>
        <taxon>Dikarya</taxon>
        <taxon>Ascomycota</taxon>
        <taxon>Pezizomycotina</taxon>
        <taxon>Sordariomycetes</taxon>
        <taxon>Hypocreomycetidae</taxon>
        <taxon>Hypocreales</taxon>
        <taxon>Ophiocordycipitaceae</taxon>
        <taxon>Ophiocordyceps</taxon>
    </lineage>
</organism>
<comment type="caution">
    <text evidence="2">The sequence shown here is derived from an EMBL/GenBank/DDBJ whole genome shotgun (WGS) entry which is preliminary data.</text>
</comment>
<feature type="compositionally biased region" description="Basic and acidic residues" evidence="1">
    <location>
        <begin position="45"/>
        <end position="59"/>
    </location>
</feature>
<keyword evidence="3" id="KW-1185">Reference proteome</keyword>
<accession>A0A367LAE1</accession>
<feature type="compositionally biased region" description="Basic and acidic residues" evidence="1">
    <location>
        <begin position="179"/>
        <end position="206"/>
    </location>
</feature>
<feature type="region of interest" description="Disordered" evidence="1">
    <location>
        <begin position="176"/>
        <end position="213"/>
    </location>
</feature>
<evidence type="ECO:0000313" key="2">
    <source>
        <dbReference type="EMBL" id="RCI11390.1"/>
    </source>
</evidence>
<dbReference type="EMBL" id="LKCN02000010">
    <property type="protein sequence ID" value="RCI11390.1"/>
    <property type="molecule type" value="Genomic_DNA"/>
</dbReference>
<feature type="compositionally biased region" description="Basic and acidic residues" evidence="1">
    <location>
        <begin position="27"/>
        <end position="38"/>
    </location>
</feature>
<gene>
    <name evidence="2" type="ORF">L249_7315</name>
</gene>
<reference evidence="2 3" key="1">
    <citation type="journal article" date="2015" name="BMC Genomics">
        <title>Insights from the genome of Ophiocordyceps polyrhachis-furcata to pathogenicity and host specificity in insect fungi.</title>
        <authorList>
            <person name="Wichadakul D."/>
            <person name="Kobmoo N."/>
            <person name="Ingsriswang S."/>
            <person name="Tangphatsornruang S."/>
            <person name="Chantasingh D."/>
            <person name="Luangsa-ard J.J."/>
            <person name="Eurwilaichitr L."/>
        </authorList>
    </citation>
    <scope>NUCLEOTIDE SEQUENCE [LARGE SCALE GENOMIC DNA]</scope>
    <source>
        <strain evidence="2 3">BCC 54312</strain>
    </source>
</reference>
<protein>
    <submittedName>
        <fullName evidence="2">Uncharacterized protein</fullName>
    </submittedName>
</protein>
<proteinExistence type="predicted"/>
<feature type="region of interest" description="Disordered" evidence="1">
    <location>
        <begin position="27"/>
        <end position="67"/>
    </location>
</feature>
<dbReference type="Proteomes" id="UP000253664">
    <property type="component" value="Unassembled WGS sequence"/>
</dbReference>
<evidence type="ECO:0000256" key="1">
    <source>
        <dbReference type="SAM" id="MobiDB-lite"/>
    </source>
</evidence>
<sequence>MYLRNPVLRFAHNERGRPIFHEKCHIQGTRRTDEKNSDRSGSGLADDRQTANNRSDRATFRGSRHTATPKCMRTVPSLCTVCADSCLNLNIQGRRGIDQAHTYSARSDDIWQQEPSGRRLAAEGMVLKPASARQGARPALPSSIVVVRPDPDEAAETPTSAKGIVMLRLGRRRPCTVPTDREVRPWKDKEMTKEPKRGEQSLNEKKAKLHLGA</sequence>
<dbReference type="AlphaFoldDB" id="A0A367LAE1"/>